<dbReference type="Proteomes" id="UP000199622">
    <property type="component" value="Unassembled WGS sequence"/>
</dbReference>
<organism evidence="2 3">
    <name type="scientific">Amycolatopsis tolypomycina</name>
    <dbReference type="NCBI Taxonomy" id="208445"/>
    <lineage>
        <taxon>Bacteria</taxon>
        <taxon>Bacillati</taxon>
        <taxon>Actinomycetota</taxon>
        <taxon>Actinomycetes</taxon>
        <taxon>Pseudonocardiales</taxon>
        <taxon>Pseudonocardiaceae</taxon>
        <taxon>Amycolatopsis</taxon>
    </lineage>
</organism>
<keyword evidence="3" id="KW-1185">Reference proteome</keyword>
<evidence type="ECO:0000313" key="2">
    <source>
        <dbReference type="EMBL" id="SED75466.1"/>
    </source>
</evidence>
<reference evidence="3" key="1">
    <citation type="submission" date="2016-10" db="EMBL/GenBank/DDBJ databases">
        <authorList>
            <person name="Varghese N."/>
            <person name="Submissions S."/>
        </authorList>
    </citation>
    <scope>NUCLEOTIDE SEQUENCE [LARGE SCALE GENOMIC DNA]</scope>
    <source>
        <strain evidence="3">DSM 44544</strain>
    </source>
</reference>
<keyword evidence="1" id="KW-0472">Membrane</keyword>
<feature type="transmembrane region" description="Helical" evidence="1">
    <location>
        <begin position="61"/>
        <end position="82"/>
    </location>
</feature>
<evidence type="ECO:0000313" key="3">
    <source>
        <dbReference type="Proteomes" id="UP000199622"/>
    </source>
</evidence>
<evidence type="ECO:0008006" key="4">
    <source>
        <dbReference type="Google" id="ProtNLM"/>
    </source>
</evidence>
<dbReference type="AlphaFoldDB" id="A0A1H5D9H4"/>
<sequence length="361" mass="38685">MREDNVRKIWSEAELDAALEDLNSDVDAGGSLAFARASLLAAAGVEEAPPAGPRRSGAWRWLAVAAAVVTLVGGLGVAAALWSPGAPDSPETVQPAALADLDRPLAPGEFHYVQKLAWLPQFVFGRRAELQQKTELWIPADPKGVWHRRTAWTGTVRGLSPDLQQNLKINLTPQDEEGAGGLFPERQYLNWLTPDAAFLASLGTDRKVLAQRLVSDTLDAKEPPNGRTRTSAEALVMVQGVLETGVLPQDVRTALLDALATIPGIFNYVAPHGTPPDQRPATVYAAKDTGQRLFVDPTTARLLAADSTQDAVIRHSDGMPLSTPMTPPYPVSVQNTTKPLDPTRPDAPDATYSYAITQTAG</sequence>
<gene>
    <name evidence="2" type="ORF">SAMN04489727_9235</name>
</gene>
<dbReference type="NCBIfam" id="NF038083">
    <property type="entry name" value="CU044_5270_fam"/>
    <property type="match status" value="1"/>
</dbReference>
<evidence type="ECO:0000256" key="1">
    <source>
        <dbReference type="SAM" id="Phobius"/>
    </source>
</evidence>
<keyword evidence="1" id="KW-1133">Transmembrane helix</keyword>
<protein>
    <recommendedName>
        <fullName evidence="4">CU044_5270 family protein</fullName>
    </recommendedName>
</protein>
<keyword evidence="1" id="KW-0812">Transmembrane</keyword>
<dbReference type="OrthoDB" id="3387554at2"/>
<dbReference type="InterPro" id="IPR047789">
    <property type="entry name" value="CU044_5270-like"/>
</dbReference>
<dbReference type="STRING" id="208445.SAMN04489727_9235"/>
<dbReference type="RefSeq" id="WP_091318755.1">
    <property type="nucleotide sequence ID" value="NZ_FNSO01000004.1"/>
</dbReference>
<name>A0A1H5D9H4_9PSEU</name>
<proteinExistence type="predicted"/>
<accession>A0A1H5D9H4</accession>
<dbReference type="EMBL" id="FNSO01000004">
    <property type="protein sequence ID" value="SED75466.1"/>
    <property type="molecule type" value="Genomic_DNA"/>
</dbReference>